<organism evidence="2 3">
    <name type="scientific">Kalanchoe fedtschenkoi</name>
    <name type="common">Lavender scallops</name>
    <name type="synonym">South American air plant</name>
    <dbReference type="NCBI Taxonomy" id="63787"/>
    <lineage>
        <taxon>Eukaryota</taxon>
        <taxon>Viridiplantae</taxon>
        <taxon>Streptophyta</taxon>
        <taxon>Embryophyta</taxon>
        <taxon>Tracheophyta</taxon>
        <taxon>Spermatophyta</taxon>
        <taxon>Magnoliopsida</taxon>
        <taxon>eudicotyledons</taxon>
        <taxon>Gunneridae</taxon>
        <taxon>Pentapetalae</taxon>
        <taxon>Saxifragales</taxon>
        <taxon>Crassulaceae</taxon>
        <taxon>Kalanchoe</taxon>
    </lineage>
</organism>
<evidence type="ECO:0000313" key="3">
    <source>
        <dbReference type="Proteomes" id="UP000594263"/>
    </source>
</evidence>
<dbReference type="GO" id="GO:0070300">
    <property type="term" value="F:phosphatidic acid binding"/>
    <property type="evidence" value="ECO:0007669"/>
    <property type="project" value="InterPro"/>
</dbReference>
<dbReference type="AlphaFoldDB" id="A0A7N0VA19"/>
<reference evidence="2" key="1">
    <citation type="submission" date="2021-01" db="UniProtKB">
        <authorList>
            <consortium name="EnsemblPlants"/>
        </authorList>
    </citation>
    <scope>IDENTIFICATION</scope>
</reference>
<keyword evidence="3" id="KW-1185">Reference proteome</keyword>
<feature type="compositionally biased region" description="Acidic residues" evidence="1">
    <location>
        <begin position="197"/>
        <end position="216"/>
    </location>
</feature>
<accession>A0A7N0VA19</accession>
<dbReference type="PANTHER" id="PTHR33971">
    <property type="entry name" value="OS06G0232000 PROTEIN"/>
    <property type="match status" value="1"/>
</dbReference>
<dbReference type="Proteomes" id="UP000594263">
    <property type="component" value="Unplaced"/>
</dbReference>
<feature type="region of interest" description="Disordered" evidence="1">
    <location>
        <begin position="169"/>
        <end position="216"/>
    </location>
</feature>
<sequence length="379" mass="40269">MAYYYYNHHPNADHNPYQHQHYQYQYIYAPPQTLVPQPYGYGNGFAFYEASNGYGCDYVYDYGYYGHGDPSARFPIASYSVAAGYNEPKRVEWEDGRVKAVIVAGDGEGGGSEDDDYDPTPYSGGYDPVAVYGKALPASDAICYPRSGKESGVREVVVAEPVPVQVPAAASGSKAVVPVDKFEDGSESDGGGSESDGSFDLEMSGDEDDLSEDDGLSENGAHVAAAAADFGGGVVVGGGGGGFGEEHGGHCYGYSEYDKAMVSDDAPNRYGESSESPGFCDGLYGYLPCMSKKGKKTALSMTDGAPNGYEEISESPGFCDGIYGYLPCLNKKSNKTVLSSDGWVEEKADEDQWKAAADFIFGSSNPYAGGIPAYSTFLS</sequence>
<dbReference type="InterPro" id="IPR038943">
    <property type="entry name" value="PLDrp1-like"/>
</dbReference>
<evidence type="ECO:0000313" key="2">
    <source>
        <dbReference type="EnsemblPlants" id="Kaladp0266s0016.1.v1.1"/>
    </source>
</evidence>
<proteinExistence type="predicted"/>
<dbReference type="PANTHER" id="PTHR33971:SF3">
    <property type="entry name" value="UBIQUITIN CARBOXYL-TERMINAL HYDROLASE 36"/>
    <property type="match status" value="1"/>
</dbReference>
<name>A0A7N0VA19_KALFE</name>
<dbReference type="EnsemblPlants" id="Kaladp0266s0016.1.v1.1">
    <property type="protein sequence ID" value="Kaladp0266s0016.1.v1.1"/>
    <property type="gene ID" value="Kaladp0266s0016.v1.1"/>
</dbReference>
<protein>
    <submittedName>
        <fullName evidence="2">Uncharacterized protein</fullName>
    </submittedName>
</protein>
<dbReference type="Gramene" id="Kaladp0266s0016.1.v1.1">
    <property type="protein sequence ID" value="Kaladp0266s0016.1.v1.1"/>
    <property type="gene ID" value="Kaladp0266s0016.v1.1"/>
</dbReference>
<evidence type="ECO:0000256" key="1">
    <source>
        <dbReference type="SAM" id="MobiDB-lite"/>
    </source>
</evidence>